<sequence>MKFYIPIFFFVIFGSTAFASSKTDSLLAELKTELAKKKMYDAQKEARIKKIKTELLRTPSANYNARYGLCNAIYEEYKVYQFDSAYVYINKMQNISSILKDAAKQNDCKIKLGFILLSAGMFKETFDCFKGIDERLLDTESKIQYYSLKARAHSDLADYDNNVYYTQYNNAESIKYMDSTIALSKPGSYEWLRQQGDKQVRIGDTQKPSEFYLRLFNEFKLSQHQRAMIATGLSWFYTDQSQLEERTNLLITGVINDIRSSTKETLASFELGELFYRNGNITDAYIFIDQAMNDAEYYGARLRKIKIGTILPVVAAQRLNLMEKEKNKFLMYLLTIGVVSLLVLMISFIIFNQLKRLKAKEKIIEEKNIQLEHINNKLVEDTRIKEEYIGYFFNVISGYILKLEKLKRNIDRKLAVKKYEDIQLAINEINIKKERDLLFYTFDHIFLKIFPNFITVFNSLFKPEDQIWPKDNEVLNTDLRIFALIRMGISDNETIATILEYSVNTIYVYKMRIKAKSILPGDQFDQKIMSIKAVDAQ</sequence>
<evidence type="ECO:0000256" key="1">
    <source>
        <dbReference type="SAM" id="Phobius"/>
    </source>
</evidence>
<dbReference type="Proteomes" id="UP001247620">
    <property type="component" value="Unassembled WGS sequence"/>
</dbReference>
<keyword evidence="1" id="KW-0472">Membrane</keyword>
<comment type="caution">
    <text evidence="4">The sequence shown here is derived from an EMBL/GenBank/DDBJ whole genome shotgun (WGS) entry which is preliminary data.</text>
</comment>
<evidence type="ECO:0000313" key="4">
    <source>
        <dbReference type="EMBL" id="MDR6941617.1"/>
    </source>
</evidence>
<proteinExistence type="predicted"/>
<accession>A0ABU1T892</accession>
<feature type="chain" id="PRO_5045567028" description="DUF6377 domain-containing protein" evidence="2">
    <location>
        <begin position="20"/>
        <end position="537"/>
    </location>
</feature>
<dbReference type="RefSeq" id="WP_310093586.1">
    <property type="nucleotide sequence ID" value="NZ_JAVDUU010000002.1"/>
</dbReference>
<evidence type="ECO:0000256" key="2">
    <source>
        <dbReference type="SAM" id="SignalP"/>
    </source>
</evidence>
<dbReference type="Pfam" id="PF19904">
    <property type="entry name" value="DUF6377"/>
    <property type="match status" value="1"/>
</dbReference>
<reference evidence="4 5" key="1">
    <citation type="submission" date="2023-07" db="EMBL/GenBank/DDBJ databases">
        <title>Sorghum-associated microbial communities from plants grown in Nebraska, USA.</title>
        <authorList>
            <person name="Schachtman D."/>
        </authorList>
    </citation>
    <scope>NUCLEOTIDE SEQUENCE [LARGE SCALE GENOMIC DNA]</scope>
    <source>
        <strain evidence="4 5">3262</strain>
    </source>
</reference>
<keyword evidence="1" id="KW-0812">Transmembrane</keyword>
<feature type="signal peptide" evidence="2">
    <location>
        <begin position="1"/>
        <end position="19"/>
    </location>
</feature>
<dbReference type="EMBL" id="JAVDUU010000002">
    <property type="protein sequence ID" value="MDR6941617.1"/>
    <property type="molecule type" value="Genomic_DNA"/>
</dbReference>
<evidence type="ECO:0000259" key="3">
    <source>
        <dbReference type="Pfam" id="PF19904"/>
    </source>
</evidence>
<keyword evidence="5" id="KW-1185">Reference proteome</keyword>
<keyword evidence="1" id="KW-1133">Transmembrane helix</keyword>
<protein>
    <recommendedName>
        <fullName evidence="3">DUF6377 domain-containing protein</fullName>
    </recommendedName>
</protein>
<feature type="domain" description="DUF6377" evidence="3">
    <location>
        <begin position="257"/>
        <end position="496"/>
    </location>
</feature>
<keyword evidence="2" id="KW-0732">Signal</keyword>
<evidence type="ECO:0000313" key="5">
    <source>
        <dbReference type="Proteomes" id="UP001247620"/>
    </source>
</evidence>
<feature type="transmembrane region" description="Helical" evidence="1">
    <location>
        <begin position="329"/>
        <end position="351"/>
    </location>
</feature>
<name>A0ABU1T892_9SPHI</name>
<dbReference type="InterPro" id="IPR045957">
    <property type="entry name" value="DUF6377"/>
</dbReference>
<organism evidence="4 5">
    <name type="scientific">Mucilaginibacter pocheonensis</name>
    <dbReference type="NCBI Taxonomy" id="398050"/>
    <lineage>
        <taxon>Bacteria</taxon>
        <taxon>Pseudomonadati</taxon>
        <taxon>Bacteroidota</taxon>
        <taxon>Sphingobacteriia</taxon>
        <taxon>Sphingobacteriales</taxon>
        <taxon>Sphingobacteriaceae</taxon>
        <taxon>Mucilaginibacter</taxon>
    </lineage>
</organism>
<gene>
    <name evidence="4" type="ORF">J2W55_001459</name>
</gene>